<feature type="non-terminal residue" evidence="2">
    <location>
        <position position="1"/>
    </location>
</feature>
<dbReference type="PANTHER" id="PTHR37835:SF1">
    <property type="entry name" value="ALPHA-CLOSTRIPAIN"/>
    <property type="match status" value="1"/>
</dbReference>
<organism evidence="2 3">
    <name type="scientific">Kouleothrix aurantiaca</name>
    <dbReference type="NCBI Taxonomy" id="186479"/>
    <lineage>
        <taxon>Bacteria</taxon>
        <taxon>Bacillati</taxon>
        <taxon>Chloroflexota</taxon>
        <taxon>Chloroflexia</taxon>
        <taxon>Chloroflexales</taxon>
        <taxon>Roseiflexineae</taxon>
        <taxon>Roseiflexaceae</taxon>
        <taxon>Kouleothrix</taxon>
    </lineage>
</organism>
<comment type="caution">
    <text evidence="2">The sequence shown here is derived from an EMBL/GenBank/DDBJ whole genome shotgun (WGS) entry which is preliminary data.</text>
</comment>
<sequence length="403" mass="42898">MLRDIGSAYQPIAEARSSADVYSQPKPEEFNAIDLGDFARLLSRQGAPGEIDSAAKSLGAAIKAARVAEWHAGFHQRSTGMSVFFPQIAEPYPDFYPQASPVPQNSSWDEFLQAFHSAGQQQVSAPVISDLQLSNTTVGVNNPATLDGTVSGKDIAFIFFFAGIPNGDRSGVELTELHYIYPPGSSPNAEVPPWNDGDNDLRETWNGTRWALSNGSETIPVLLGPTKYGTDLYGVEGVYTAAGTGAQVGAGLLFAVSQGRAELQRIYGFPKGKAKEAQPFEITPQPGDKFTAYLRTYTIKDGRPVPDFNEGETITLGDAPLSAQLVPANSGDYVAGFLVRDIAGQFTYKYSDITVDNSGAGTADPSAPTPEPAQPGAQAGTLAFSSPEGKFALAYPDAWQTLD</sequence>
<dbReference type="AlphaFoldDB" id="A0A0P9EY46"/>
<name>A0A0P9EY46_9CHLR</name>
<evidence type="ECO:0000313" key="2">
    <source>
        <dbReference type="EMBL" id="KPV49156.1"/>
    </source>
</evidence>
<gene>
    <name evidence="2" type="ORF">SE17_34215</name>
</gene>
<dbReference type="Proteomes" id="UP000050509">
    <property type="component" value="Unassembled WGS sequence"/>
</dbReference>
<evidence type="ECO:0000313" key="3">
    <source>
        <dbReference type="Proteomes" id="UP000050509"/>
    </source>
</evidence>
<keyword evidence="3" id="KW-1185">Reference proteome</keyword>
<dbReference type="InterPro" id="IPR005077">
    <property type="entry name" value="Peptidase_C11"/>
</dbReference>
<dbReference type="PANTHER" id="PTHR37835">
    <property type="entry name" value="ALPHA-CLOSTRIPAIN"/>
    <property type="match status" value="1"/>
</dbReference>
<dbReference type="EMBL" id="LJCR01002158">
    <property type="protein sequence ID" value="KPV49156.1"/>
    <property type="molecule type" value="Genomic_DNA"/>
</dbReference>
<feature type="region of interest" description="Disordered" evidence="1">
    <location>
        <begin position="359"/>
        <end position="382"/>
    </location>
</feature>
<evidence type="ECO:0000256" key="1">
    <source>
        <dbReference type="SAM" id="MobiDB-lite"/>
    </source>
</evidence>
<protein>
    <submittedName>
        <fullName evidence="2">Uncharacterized protein</fullName>
    </submittedName>
</protein>
<reference evidence="2 3" key="1">
    <citation type="submission" date="2015-09" db="EMBL/GenBank/DDBJ databases">
        <title>Draft genome sequence of Kouleothrix aurantiaca JCM 19913.</title>
        <authorList>
            <person name="Hemp J."/>
        </authorList>
    </citation>
    <scope>NUCLEOTIDE SEQUENCE [LARGE SCALE GENOMIC DNA]</scope>
    <source>
        <strain evidence="2 3">COM-B</strain>
    </source>
</reference>
<feature type="non-terminal residue" evidence="2">
    <location>
        <position position="403"/>
    </location>
</feature>
<proteinExistence type="predicted"/>
<accession>A0A0P9EY46</accession>